<feature type="domain" description="Type IV methyl-directed restriction enzyme EcoKMcrB subunit DNA-binding" evidence="2">
    <location>
        <begin position="35"/>
        <end position="182"/>
    </location>
</feature>
<evidence type="ECO:0000313" key="3">
    <source>
        <dbReference type="EMBL" id="GHB41347.1"/>
    </source>
</evidence>
<dbReference type="Pfam" id="PF12102">
    <property type="entry name" value="MrcB_N"/>
    <property type="match status" value="1"/>
</dbReference>
<evidence type="ECO:0000256" key="1">
    <source>
        <dbReference type="SAM" id="MobiDB-lite"/>
    </source>
</evidence>
<reference evidence="4" key="1">
    <citation type="journal article" date="2019" name="Int. J. Syst. Evol. Microbiol.">
        <title>The Global Catalogue of Microorganisms (GCM) 10K type strain sequencing project: providing services to taxonomists for standard genome sequencing and annotation.</title>
        <authorList>
            <consortium name="The Broad Institute Genomics Platform"/>
            <consortium name="The Broad Institute Genome Sequencing Center for Infectious Disease"/>
            <person name="Wu L."/>
            <person name="Ma J."/>
        </authorList>
    </citation>
    <scope>NUCLEOTIDE SEQUENCE [LARGE SCALE GENOMIC DNA]</scope>
    <source>
        <strain evidence="4">JCM 4738</strain>
    </source>
</reference>
<keyword evidence="4" id="KW-1185">Reference proteome</keyword>
<dbReference type="EMBL" id="BMVP01000001">
    <property type="protein sequence ID" value="GHB41347.1"/>
    <property type="molecule type" value="Genomic_DNA"/>
</dbReference>
<gene>
    <name evidence="3" type="ORF">GCM10010347_08800</name>
</gene>
<protein>
    <recommendedName>
        <fullName evidence="2">Type IV methyl-directed restriction enzyme EcoKMcrB subunit DNA-binding domain-containing protein</fullName>
    </recommendedName>
</protein>
<sequence>MTMRDLLLEVAGTYDSKAGTRAGVPGQEVLRRVSKRTDLGSTDGLRVAGFGGNGTAAAAPWIGLFDPEINTDPKSGLYLAYIFSTDLTSVTLTVQQGVTDLMQKIKQRRPRLTHLERQAQRLYGSLPSAVAEEWKHRPSLGPGERPEAYEAASVAARRYEIDDLPTDGQLQQDLRVAVNLLQRAAAADTAWRAAREEDDDDDDQEVSDAPEQQKKSKRAVPSPSGFKPRDSGEYIANIAAHQQLKSKKHEALIEEFGAYIKTRDYTPVNLSIHPKDVILRQGDGASHAPGKPEWLVEVKVVRNGKTTTAVREAVGQLREYSYFLYREKNLTPPHLVALFSESIGAYGAYLEDQGIAAMWQTGDGWEGTSTAAAWGLVD</sequence>
<comment type="caution">
    <text evidence="3">The sequence shown here is derived from an EMBL/GenBank/DDBJ whole genome shotgun (WGS) entry which is preliminary data.</text>
</comment>
<dbReference type="RefSeq" id="WP_190182614.1">
    <property type="nucleotide sequence ID" value="NZ_BMVP01000001.1"/>
</dbReference>
<evidence type="ECO:0000259" key="2">
    <source>
        <dbReference type="Pfam" id="PF12102"/>
    </source>
</evidence>
<dbReference type="Gene3D" id="3.30.920.90">
    <property type="match status" value="1"/>
</dbReference>
<dbReference type="InterPro" id="IPR021961">
    <property type="entry name" value="McrB_DNA-bd"/>
</dbReference>
<dbReference type="Proteomes" id="UP000642673">
    <property type="component" value="Unassembled WGS sequence"/>
</dbReference>
<name>A0ABQ3EIJ2_9ACTN</name>
<proteinExistence type="predicted"/>
<feature type="compositionally biased region" description="Acidic residues" evidence="1">
    <location>
        <begin position="196"/>
        <end position="208"/>
    </location>
</feature>
<organism evidence="3 4">
    <name type="scientific">Streptomyces cirratus</name>
    <dbReference type="NCBI Taxonomy" id="68187"/>
    <lineage>
        <taxon>Bacteria</taxon>
        <taxon>Bacillati</taxon>
        <taxon>Actinomycetota</taxon>
        <taxon>Actinomycetes</taxon>
        <taxon>Kitasatosporales</taxon>
        <taxon>Streptomycetaceae</taxon>
        <taxon>Streptomyces</taxon>
    </lineage>
</organism>
<feature type="region of interest" description="Disordered" evidence="1">
    <location>
        <begin position="191"/>
        <end position="231"/>
    </location>
</feature>
<evidence type="ECO:0000313" key="4">
    <source>
        <dbReference type="Proteomes" id="UP000642673"/>
    </source>
</evidence>
<accession>A0ABQ3EIJ2</accession>